<dbReference type="AlphaFoldDB" id="A0A9D5U5R5"/>
<dbReference type="EMBL" id="JACSPN010000001">
    <property type="protein sequence ID" value="MBE7698713.1"/>
    <property type="molecule type" value="Genomic_DNA"/>
</dbReference>
<keyword evidence="2" id="KW-1133">Transmembrane helix</keyword>
<keyword evidence="4" id="KW-1185">Reference proteome</keyword>
<accession>A0A9D5U5R5</accession>
<keyword evidence="2" id="KW-0812">Transmembrane</keyword>
<feature type="region of interest" description="Disordered" evidence="1">
    <location>
        <begin position="66"/>
        <end position="93"/>
    </location>
</feature>
<keyword evidence="2" id="KW-0472">Membrane</keyword>
<dbReference type="Proteomes" id="UP000822993">
    <property type="component" value="Unassembled WGS sequence"/>
</dbReference>
<sequence>MTRIDDELHALSETVAHDTVGPAPEDVVLRVHRSRRRRRTALAGGVGGLALAVALTAGAVERSAIRPDATGPAEAPVASGPLAGDTVRCGTPESEIVPTTTLTLSDVNPWEVEVTNTSPEPFFAASNGTARTVLVQDGRVVAMTLAEGQPLVPVDVGPGESQVLGVAGAQVCTGGEDDGTSVVPAGTYTAYRVLQVDELAGPDALDTWDGTNGTPVSIVSAPFELEVVDGFAAGTLGCGASVHDHLVVAGGLQLVSASPYPLPGEDSPDLSLSLVNGTGSAVTVGGGGWGDVSLVQDGVVVARTGGSPDTGFEATLAPHETAPVSFAAPDLCPGVGAAQLDPSRIVAYGSLDIRPRTGTPLDAVVGGPWRVSDADVARIGTEIGGDVLGG</sequence>
<reference evidence="3 4" key="1">
    <citation type="submission" date="2020-08" db="EMBL/GenBank/DDBJ databases">
        <title>A Genomic Blueprint of the Chicken Gut Microbiome.</title>
        <authorList>
            <person name="Gilroy R."/>
            <person name="Ravi A."/>
            <person name="Getino M."/>
            <person name="Pursley I."/>
            <person name="Horton D.L."/>
            <person name="Alikhan N.-F."/>
            <person name="Baker D."/>
            <person name="Gharbi K."/>
            <person name="Hall N."/>
            <person name="Watson M."/>
            <person name="Adriaenssens E.M."/>
            <person name="Foster-Nyarko E."/>
            <person name="Jarju S."/>
            <person name="Secka A."/>
            <person name="Antonio M."/>
            <person name="Oren A."/>
            <person name="Chaudhuri R."/>
            <person name="La Ragione R.M."/>
            <person name="Hildebrand F."/>
            <person name="Pallen M.J."/>
        </authorList>
    </citation>
    <scope>NUCLEOTIDE SEQUENCE [LARGE SCALE GENOMIC DNA]</scope>
    <source>
        <strain evidence="3 4">Sa1BUA8</strain>
    </source>
</reference>
<proteinExistence type="predicted"/>
<evidence type="ECO:0000313" key="3">
    <source>
        <dbReference type="EMBL" id="MBE7698713.1"/>
    </source>
</evidence>
<dbReference type="RefSeq" id="WP_193718069.1">
    <property type="nucleotide sequence ID" value="NZ_JACSPN010000001.1"/>
</dbReference>
<evidence type="ECO:0000256" key="2">
    <source>
        <dbReference type="SAM" id="Phobius"/>
    </source>
</evidence>
<evidence type="ECO:0000256" key="1">
    <source>
        <dbReference type="SAM" id="MobiDB-lite"/>
    </source>
</evidence>
<feature type="transmembrane region" description="Helical" evidence="2">
    <location>
        <begin position="40"/>
        <end position="60"/>
    </location>
</feature>
<gene>
    <name evidence="3" type="ORF">H9623_00125</name>
</gene>
<comment type="caution">
    <text evidence="3">The sequence shown here is derived from an EMBL/GenBank/DDBJ whole genome shotgun (WGS) entry which is preliminary data.</text>
</comment>
<evidence type="ECO:0000313" key="4">
    <source>
        <dbReference type="Proteomes" id="UP000822993"/>
    </source>
</evidence>
<name>A0A9D5U5R5_9CELL</name>
<organism evidence="3 4">
    <name type="scientific">Oerskovia douganii</name>
    <dbReference type="NCBI Taxonomy" id="2762210"/>
    <lineage>
        <taxon>Bacteria</taxon>
        <taxon>Bacillati</taxon>
        <taxon>Actinomycetota</taxon>
        <taxon>Actinomycetes</taxon>
        <taxon>Micrococcales</taxon>
        <taxon>Cellulomonadaceae</taxon>
        <taxon>Oerskovia</taxon>
    </lineage>
</organism>
<protein>
    <submittedName>
        <fullName evidence="3">Uncharacterized protein</fullName>
    </submittedName>
</protein>